<proteinExistence type="predicted"/>
<name>A0A3S2PGD2_ORYJA</name>
<dbReference type="EMBL" id="CM012438">
    <property type="protein sequence ID" value="RVE75049.1"/>
    <property type="molecule type" value="Genomic_DNA"/>
</dbReference>
<evidence type="ECO:0000313" key="2">
    <source>
        <dbReference type="Proteomes" id="UP000283210"/>
    </source>
</evidence>
<evidence type="ECO:0000313" key="1">
    <source>
        <dbReference type="EMBL" id="RVE75049.1"/>
    </source>
</evidence>
<protein>
    <submittedName>
        <fullName evidence="1">Uncharacterized protein</fullName>
    </submittedName>
</protein>
<organism evidence="1 2">
    <name type="scientific">Oryzias javanicus</name>
    <name type="common">Javanese ricefish</name>
    <name type="synonym">Aplocheilus javanicus</name>
    <dbReference type="NCBI Taxonomy" id="123683"/>
    <lineage>
        <taxon>Eukaryota</taxon>
        <taxon>Metazoa</taxon>
        <taxon>Chordata</taxon>
        <taxon>Craniata</taxon>
        <taxon>Vertebrata</taxon>
        <taxon>Euteleostomi</taxon>
        <taxon>Actinopterygii</taxon>
        <taxon>Neopterygii</taxon>
        <taxon>Teleostei</taxon>
        <taxon>Neoteleostei</taxon>
        <taxon>Acanthomorphata</taxon>
        <taxon>Ovalentaria</taxon>
        <taxon>Atherinomorphae</taxon>
        <taxon>Beloniformes</taxon>
        <taxon>Adrianichthyidae</taxon>
        <taxon>Oryziinae</taxon>
        <taxon>Oryzias</taxon>
    </lineage>
</organism>
<dbReference type="Proteomes" id="UP000283210">
    <property type="component" value="Chromosome 2"/>
</dbReference>
<reference evidence="1 2" key="1">
    <citation type="submission" date="2018-11" db="EMBL/GenBank/DDBJ databases">
        <authorList>
            <person name="Lopez-Roques C."/>
            <person name="Donnadieu C."/>
            <person name="Bouchez O."/>
            <person name="Klopp C."/>
            <person name="Cabau C."/>
            <person name="Zahm M."/>
        </authorList>
    </citation>
    <scope>NUCLEOTIDE SEQUENCE [LARGE SCALE GENOMIC DNA]</scope>
    <source>
        <strain evidence="1">RS831</strain>
        <tissue evidence="1">Whole body</tissue>
    </source>
</reference>
<gene>
    <name evidence="1" type="ORF">OJAV_G00012910</name>
</gene>
<dbReference type="AlphaFoldDB" id="A0A3S2PGD2"/>
<accession>A0A3S2PGD2</accession>
<keyword evidence="2" id="KW-1185">Reference proteome</keyword>
<sequence length="98" mass="11040">MIFKASSQVRNFLPAHSRFIFLLGAAARVHRRERLLWRSAGGSYRTNRRSSSELHRFPEVTLTACATEHRTAGSSGRSVRGGFSTVFPEVTLTERRCS</sequence>
<reference evidence="1 2" key="2">
    <citation type="submission" date="2019-01" db="EMBL/GenBank/DDBJ databases">
        <title>A chromosome length genome reference of the Java medaka (oryzias javanicus).</title>
        <authorList>
            <person name="Herpin A."/>
            <person name="Takehana Y."/>
            <person name="Naruse K."/>
            <person name="Ansai S."/>
            <person name="Kawaguchi M."/>
        </authorList>
    </citation>
    <scope>NUCLEOTIDE SEQUENCE [LARGE SCALE GENOMIC DNA]</scope>
    <source>
        <strain evidence="1">RS831</strain>
        <tissue evidence="1">Whole body</tissue>
    </source>
</reference>